<name>A0AAZ3PJU8_ONCTS</name>
<protein>
    <recommendedName>
        <fullName evidence="4">Actinodin3</fullName>
    </recommendedName>
</protein>
<evidence type="ECO:0000313" key="2">
    <source>
        <dbReference type="Ensembl" id="ENSOTSP00005116423.1"/>
    </source>
</evidence>
<dbReference type="GeneTree" id="ENSGT00390000005067"/>
<feature type="region of interest" description="Disordered" evidence="1">
    <location>
        <begin position="258"/>
        <end position="280"/>
    </location>
</feature>
<keyword evidence="3" id="KW-1185">Reference proteome</keyword>
<accession>A0AAZ3PJU8</accession>
<reference evidence="3" key="1">
    <citation type="journal article" date="2018" name="PLoS ONE">
        <title>Chinook salmon (Oncorhynchus tshawytscha) genome and transcriptome.</title>
        <authorList>
            <person name="Christensen K.A."/>
            <person name="Leong J.S."/>
            <person name="Sakhrani D."/>
            <person name="Biagi C.A."/>
            <person name="Minkley D.R."/>
            <person name="Withler R.E."/>
            <person name="Rondeau E.B."/>
            <person name="Koop B.F."/>
            <person name="Devlin R.H."/>
        </authorList>
    </citation>
    <scope>NUCLEOTIDE SEQUENCE [LARGE SCALE GENOMIC DNA]</scope>
</reference>
<dbReference type="AlphaFoldDB" id="A0AAZ3PJU8"/>
<dbReference type="Proteomes" id="UP000694402">
    <property type="component" value="Unassembled WGS sequence"/>
</dbReference>
<gene>
    <name evidence="2" type="primary">LOC112228785</name>
</gene>
<reference evidence="2" key="3">
    <citation type="submission" date="2025-09" db="UniProtKB">
        <authorList>
            <consortium name="Ensembl"/>
        </authorList>
    </citation>
    <scope>IDENTIFICATION</scope>
</reference>
<evidence type="ECO:0000256" key="1">
    <source>
        <dbReference type="SAM" id="MobiDB-lite"/>
    </source>
</evidence>
<organism evidence="2 3">
    <name type="scientific">Oncorhynchus tshawytscha</name>
    <name type="common">Chinook salmon</name>
    <name type="synonym">Salmo tshawytscha</name>
    <dbReference type="NCBI Taxonomy" id="74940"/>
    <lineage>
        <taxon>Eukaryota</taxon>
        <taxon>Metazoa</taxon>
        <taxon>Chordata</taxon>
        <taxon>Craniata</taxon>
        <taxon>Vertebrata</taxon>
        <taxon>Euteleostomi</taxon>
        <taxon>Actinopterygii</taxon>
        <taxon>Neopterygii</taxon>
        <taxon>Teleostei</taxon>
        <taxon>Protacanthopterygii</taxon>
        <taxon>Salmoniformes</taxon>
        <taxon>Salmonidae</taxon>
        <taxon>Salmoninae</taxon>
        <taxon>Oncorhynchus</taxon>
    </lineage>
</organism>
<evidence type="ECO:0008006" key="4">
    <source>
        <dbReference type="Google" id="ProtNLM"/>
    </source>
</evidence>
<proteinExistence type="predicted"/>
<reference evidence="2" key="2">
    <citation type="submission" date="2025-08" db="UniProtKB">
        <authorList>
            <consortium name="Ensembl"/>
        </authorList>
    </citation>
    <scope>IDENTIFICATION</scope>
</reference>
<dbReference type="Ensembl" id="ENSOTST00005167388.1">
    <property type="protein sequence ID" value="ENSOTSP00005116423.1"/>
    <property type="gene ID" value="ENSOTSG00005030656.2"/>
</dbReference>
<evidence type="ECO:0000313" key="3">
    <source>
        <dbReference type="Proteomes" id="UP000694402"/>
    </source>
</evidence>
<feature type="compositionally biased region" description="Pro residues" evidence="1">
    <location>
        <begin position="258"/>
        <end position="269"/>
    </location>
</feature>
<sequence length="365" mass="41058">MLPFISCICKDENLKEPKYLQLAWSSLFRQWDKLYLPTQCLVSIPYRPFVRVARMISQVLLTGTLCCLLPGLLDATPLKARAVREVSIDSAQARGFLSQSRPKRNVDHKWHGGTPDFQSYYKFYNSIGHIEGLYEIDRIRMLYQQMRHLEQVYGPDASSYQNALGVITPPPTTIAPTTTTLPATTQPTPTTQAPLSFTKTDVLYLCNPKDPLCKAHIVYLPAGAIPVLCDPRYNPACKPQTATVVIAAVPMEPAPAAPLEPAVEAPPPRSPKKSLQPHRPPPIIIKGMEYDCDPYWDPDCLIDHPPRPVKATEPLPPPHTLPVVVEKKVKEDVALEETKTPFDLRDFRRDIFDPYRYSDQAPDPQ</sequence>